<feature type="region of interest" description="Disordered" evidence="1">
    <location>
        <begin position="178"/>
        <end position="197"/>
    </location>
</feature>
<keyword evidence="3" id="KW-1185">Reference proteome</keyword>
<feature type="compositionally biased region" description="Basic and acidic residues" evidence="1">
    <location>
        <begin position="143"/>
        <end position="152"/>
    </location>
</feature>
<evidence type="ECO:0000256" key="1">
    <source>
        <dbReference type="SAM" id="MobiDB-lite"/>
    </source>
</evidence>
<reference evidence="2" key="2">
    <citation type="journal article" date="2024" name="Plant">
        <title>Genomic evolution and insights into agronomic trait innovations of Sesamum species.</title>
        <authorList>
            <person name="Miao H."/>
            <person name="Wang L."/>
            <person name="Qu L."/>
            <person name="Liu H."/>
            <person name="Sun Y."/>
            <person name="Le M."/>
            <person name="Wang Q."/>
            <person name="Wei S."/>
            <person name="Zheng Y."/>
            <person name="Lin W."/>
            <person name="Duan Y."/>
            <person name="Cao H."/>
            <person name="Xiong S."/>
            <person name="Wang X."/>
            <person name="Wei L."/>
            <person name="Li C."/>
            <person name="Ma Q."/>
            <person name="Ju M."/>
            <person name="Zhao R."/>
            <person name="Li G."/>
            <person name="Mu C."/>
            <person name="Tian Q."/>
            <person name="Mei H."/>
            <person name="Zhang T."/>
            <person name="Gao T."/>
            <person name="Zhang H."/>
        </authorList>
    </citation>
    <scope>NUCLEOTIDE SEQUENCE</scope>
    <source>
        <strain evidence="2">3651</strain>
    </source>
</reference>
<feature type="region of interest" description="Disordered" evidence="1">
    <location>
        <begin position="80"/>
        <end position="153"/>
    </location>
</feature>
<evidence type="ECO:0000313" key="3">
    <source>
        <dbReference type="Proteomes" id="UP001293254"/>
    </source>
</evidence>
<name>A0AAE2CN76_9LAMI</name>
<proteinExistence type="predicted"/>
<reference evidence="2" key="1">
    <citation type="submission" date="2020-06" db="EMBL/GenBank/DDBJ databases">
        <authorList>
            <person name="Li T."/>
            <person name="Hu X."/>
            <person name="Zhang T."/>
            <person name="Song X."/>
            <person name="Zhang H."/>
            <person name="Dai N."/>
            <person name="Sheng W."/>
            <person name="Hou X."/>
            <person name="Wei L."/>
        </authorList>
    </citation>
    <scope>NUCLEOTIDE SEQUENCE</scope>
    <source>
        <strain evidence="2">3651</strain>
        <tissue evidence="2">Leaf</tissue>
    </source>
</reference>
<evidence type="ECO:0000313" key="2">
    <source>
        <dbReference type="EMBL" id="KAK4428388.1"/>
    </source>
</evidence>
<sequence length="299" mass="33295">MGYCSARTPDIASFIGNQIGKFIEVDTEDKYVIWSSSLRIRVALDVNKPLAVFCDLQFQDGFVNPGDNSSFGPWLRAPPPFASRNKSTPPSYPYLRPLKTPSLSPSSQRRGADIFAPSPSSTSYTTPSRTSPTPRPTSSHTPARTEQRESKIVRRLRTKDCSRHRRRAERIKDCSPVENQSLFVPPPKSRENQRLFGGGEPNIVCGAAEEQRESKIELYPHGELTIVFSCHFGSRWCLFEGLSGSSQLYPEDYATFGSLLLAITVPPYVKVNFDATLFLPSPDIGIIILARDHAGNFHT</sequence>
<accession>A0AAE2CN76</accession>
<dbReference type="Proteomes" id="UP001293254">
    <property type="component" value="Unassembled WGS sequence"/>
</dbReference>
<gene>
    <name evidence="2" type="ORF">Salat_1138400</name>
</gene>
<comment type="caution">
    <text evidence="2">The sequence shown here is derived from an EMBL/GenBank/DDBJ whole genome shotgun (WGS) entry which is preliminary data.</text>
</comment>
<dbReference type="AlphaFoldDB" id="A0AAE2CN76"/>
<dbReference type="EMBL" id="JACGWO010000004">
    <property type="protein sequence ID" value="KAK4428388.1"/>
    <property type="molecule type" value="Genomic_DNA"/>
</dbReference>
<organism evidence="2 3">
    <name type="scientific">Sesamum alatum</name>
    <dbReference type="NCBI Taxonomy" id="300844"/>
    <lineage>
        <taxon>Eukaryota</taxon>
        <taxon>Viridiplantae</taxon>
        <taxon>Streptophyta</taxon>
        <taxon>Embryophyta</taxon>
        <taxon>Tracheophyta</taxon>
        <taxon>Spermatophyta</taxon>
        <taxon>Magnoliopsida</taxon>
        <taxon>eudicotyledons</taxon>
        <taxon>Gunneridae</taxon>
        <taxon>Pentapetalae</taxon>
        <taxon>asterids</taxon>
        <taxon>lamiids</taxon>
        <taxon>Lamiales</taxon>
        <taxon>Pedaliaceae</taxon>
        <taxon>Sesamum</taxon>
    </lineage>
</organism>
<feature type="compositionally biased region" description="Low complexity" evidence="1">
    <location>
        <begin position="117"/>
        <end position="142"/>
    </location>
</feature>
<protein>
    <submittedName>
        <fullName evidence="2">Uncharacterized protein</fullName>
    </submittedName>
</protein>